<evidence type="ECO:0000256" key="2">
    <source>
        <dbReference type="ARBA" id="ARBA00022980"/>
    </source>
</evidence>
<dbReference type="GO" id="GO:1990904">
    <property type="term" value="C:ribonucleoprotein complex"/>
    <property type="evidence" value="ECO:0007669"/>
    <property type="project" value="UniProtKB-KW"/>
</dbReference>
<reference evidence="6 7" key="1">
    <citation type="submission" date="2020-10" db="EMBL/GenBank/DDBJ databases">
        <title>The Coptis chinensis genome and diversification of protoberbering-type alkaloids.</title>
        <authorList>
            <person name="Wang B."/>
            <person name="Shu S."/>
            <person name="Song C."/>
            <person name="Liu Y."/>
        </authorList>
    </citation>
    <scope>NUCLEOTIDE SEQUENCE [LARGE SCALE GENOMIC DNA]</scope>
    <source>
        <strain evidence="6">HL-2020</strain>
        <tissue evidence="6">Leaf</tissue>
    </source>
</reference>
<dbReference type="SUPFAM" id="SSF141091">
    <property type="entry name" value="L21p-like"/>
    <property type="match status" value="1"/>
</dbReference>
<dbReference type="OrthoDB" id="5994at2759"/>
<keyword evidence="2" id="KW-0689">Ribosomal protein</keyword>
<evidence type="ECO:0000313" key="7">
    <source>
        <dbReference type="Proteomes" id="UP000631114"/>
    </source>
</evidence>
<feature type="compositionally biased region" description="Acidic residues" evidence="5">
    <location>
        <begin position="66"/>
        <end position="87"/>
    </location>
</feature>
<comment type="similarity">
    <text evidence="1">Belongs to the bacterial ribosomal protein bL21 family.</text>
</comment>
<dbReference type="GO" id="GO:0005840">
    <property type="term" value="C:ribosome"/>
    <property type="evidence" value="ECO:0007669"/>
    <property type="project" value="UniProtKB-KW"/>
</dbReference>
<dbReference type="GO" id="GO:0003735">
    <property type="term" value="F:structural constituent of ribosome"/>
    <property type="evidence" value="ECO:0007669"/>
    <property type="project" value="InterPro"/>
</dbReference>
<sequence length="218" mass="24820">MASRTIRCFKTLSRLLLSSSKSHLHNLKSPPPPPLLHSFFSTQLQNPTPSNLLLLPHIRHFTSHDSEDEEEGETDDDDEEEEEEEDGLITKADINRTYSLEEMKEEAAAIGYKVIGPLDPTERPFKYREPFFAVIQIGSHQFKVSNGDTIYTEKLKFCEVNDKLILDKVLMVGSKSQTIIGRPILPDAAVHAVVEEHVRQLFFFRLCIATSLLEPIKF</sequence>
<dbReference type="InterPro" id="IPR036164">
    <property type="entry name" value="bL21-like_sf"/>
</dbReference>
<dbReference type="InterPro" id="IPR028909">
    <property type="entry name" value="bL21-like"/>
</dbReference>
<evidence type="ECO:0000256" key="3">
    <source>
        <dbReference type="ARBA" id="ARBA00023274"/>
    </source>
</evidence>
<dbReference type="GO" id="GO:0005737">
    <property type="term" value="C:cytoplasm"/>
    <property type="evidence" value="ECO:0007669"/>
    <property type="project" value="UniProtKB-ARBA"/>
</dbReference>
<evidence type="ECO:0000256" key="5">
    <source>
        <dbReference type="SAM" id="MobiDB-lite"/>
    </source>
</evidence>
<name>A0A835IPK7_9MAGN</name>
<feature type="region of interest" description="Disordered" evidence="5">
    <location>
        <begin position="61"/>
        <end position="92"/>
    </location>
</feature>
<gene>
    <name evidence="6" type="ORF">IFM89_013110</name>
</gene>
<evidence type="ECO:0000256" key="1">
    <source>
        <dbReference type="ARBA" id="ARBA00008563"/>
    </source>
</evidence>
<evidence type="ECO:0000256" key="4">
    <source>
        <dbReference type="ARBA" id="ARBA00044129"/>
    </source>
</evidence>
<dbReference type="NCBIfam" id="TIGR00061">
    <property type="entry name" value="L21"/>
    <property type="match status" value="1"/>
</dbReference>
<dbReference type="GO" id="GO:0003723">
    <property type="term" value="F:RNA binding"/>
    <property type="evidence" value="ECO:0007669"/>
    <property type="project" value="InterPro"/>
</dbReference>
<dbReference type="PANTHER" id="PTHR21349:SF0">
    <property type="entry name" value="LARGE RIBOSOMAL SUBUNIT PROTEIN BL21M"/>
    <property type="match status" value="1"/>
</dbReference>
<keyword evidence="7" id="KW-1185">Reference proteome</keyword>
<dbReference type="Proteomes" id="UP000631114">
    <property type="component" value="Unassembled WGS sequence"/>
</dbReference>
<dbReference type="EMBL" id="JADFTS010000002">
    <property type="protein sequence ID" value="KAF9620493.1"/>
    <property type="molecule type" value="Genomic_DNA"/>
</dbReference>
<dbReference type="Pfam" id="PF00829">
    <property type="entry name" value="Ribosomal_L21p"/>
    <property type="match status" value="1"/>
</dbReference>
<evidence type="ECO:0000313" key="6">
    <source>
        <dbReference type="EMBL" id="KAF9620493.1"/>
    </source>
</evidence>
<dbReference type="AlphaFoldDB" id="A0A835IPK7"/>
<protein>
    <recommendedName>
        <fullName evidence="4">Large ribosomal subunit protein bL21m</fullName>
    </recommendedName>
</protein>
<proteinExistence type="inferred from homology"/>
<dbReference type="InterPro" id="IPR001787">
    <property type="entry name" value="Ribosomal_bL21"/>
</dbReference>
<dbReference type="GO" id="GO:0006412">
    <property type="term" value="P:translation"/>
    <property type="evidence" value="ECO:0007669"/>
    <property type="project" value="InterPro"/>
</dbReference>
<accession>A0A835IPK7</accession>
<keyword evidence="3" id="KW-0687">Ribonucleoprotein</keyword>
<dbReference type="PANTHER" id="PTHR21349">
    <property type="entry name" value="50S RIBOSOMAL PROTEIN L21"/>
    <property type="match status" value="1"/>
</dbReference>
<comment type="caution">
    <text evidence="6">The sequence shown here is derived from an EMBL/GenBank/DDBJ whole genome shotgun (WGS) entry which is preliminary data.</text>
</comment>
<organism evidence="6 7">
    <name type="scientific">Coptis chinensis</name>
    <dbReference type="NCBI Taxonomy" id="261450"/>
    <lineage>
        <taxon>Eukaryota</taxon>
        <taxon>Viridiplantae</taxon>
        <taxon>Streptophyta</taxon>
        <taxon>Embryophyta</taxon>
        <taxon>Tracheophyta</taxon>
        <taxon>Spermatophyta</taxon>
        <taxon>Magnoliopsida</taxon>
        <taxon>Ranunculales</taxon>
        <taxon>Ranunculaceae</taxon>
        <taxon>Coptidoideae</taxon>
        <taxon>Coptis</taxon>
    </lineage>
</organism>